<dbReference type="FunFam" id="2.60.40.10:FF:000005">
    <property type="entry name" value="Neuronal cell adhesion molecule"/>
    <property type="match status" value="1"/>
</dbReference>
<keyword evidence="7" id="KW-0325">Glycoprotein</keyword>
<dbReference type="CDD" id="cd00096">
    <property type="entry name" value="Ig"/>
    <property type="match status" value="1"/>
</dbReference>
<evidence type="ECO:0000259" key="10">
    <source>
        <dbReference type="PROSITE" id="PS50835"/>
    </source>
</evidence>
<dbReference type="PANTHER" id="PTHR12231:SF253">
    <property type="entry name" value="DPR-INTERACTING PROTEIN ETA, ISOFORM B-RELATED"/>
    <property type="match status" value="1"/>
</dbReference>
<dbReference type="HOGENOM" id="CLU_089186_0_0_1"/>
<keyword evidence="2" id="KW-1003">Cell membrane</keyword>
<dbReference type="SUPFAM" id="SSF48726">
    <property type="entry name" value="Immunoglobulin"/>
    <property type="match status" value="3"/>
</dbReference>
<dbReference type="PANTHER" id="PTHR12231">
    <property type="entry name" value="CTX-RELATED TYPE I TRANSMEMBRANE PROTEIN"/>
    <property type="match status" value="1"/>
</dbReference>
<keyword evidence="8" id="KW-0393">Immunoglobulin domain</keyword>
<dbReference type="OMA" id="HEANYSC"/>
<proteinExistence type="predicted"/>
<dbReference type="InterPro" id="IPR003598">
    <property type="entry name" value="Ig_sub2"/>
</dbReference>
<organism evidence="11">
    <name type="scientific">Capitella teleta</name>
    <name type="common">Polychaete worm</name>
    <dbReference type="NCBI Taxonomy" id="283909"/>
    <lineage>
        <taxon>Eukaryota</taxon>
        <taxon>Metazoa</taxon>
        <taxon>Spiralia</taxon>
        <taxon>Lophotrochozoa</taxon>
        <taxon>Annelida</taxon>
        <taxon>Polychaeta</taxon>
        <taxon>Sedentaria</taxon>
        <taxon>Scolecida</taxon>
        <taxon>Capitellidae</taxon>
        <taxon>Capitella</taxon>
    </lineage>
</organism>
<dbReference type="SMART" id="SM00409">
    <property type="entry name" value="IG"/>
    <property type="match status" value="2"/>
</dbReference>
<evidence type="ECO:0000313" key="12">
    <source>
        <dbReference type="EnsemblMetazoa" id="CapteP104810"/>
    </source>
</evidence>
<comment type="subcellular location">
    <subcellularLocation>
        <location evidence="1">Cell membrane</location>
    </subcellularLocation>
</comment>
<feature type="chain" id="PRO_5008788455" description="Ig-like domain-containing protein" evidence="9">
    <location>
        <begin position="17"/>
        <end position="256"/>
    </location>
</feature>
<dbReference type="InterPro" id="IPR051170">
    <property type="entry name" value="Neural/epithelial_adhesion"/>
</dbReference>
<dbReference type="Pfam" id="PF13927">
    <property type="entry name" value="Ig_3"/>
    <property type="match status" value="3"/>
</dbReference>
<dbReference type="SMART" id="SM00408">
    <property type="entry name" value="IGc2"/>
    <property type="match status" value="2"/>
</dbReference>
<dbReference type="EnsemblMetazoa" id="CapteT104810">
    <property type="protein sequence ID" value="CapteP104810"/>
    <property type="gene ID" value="CapteG104810"/>
</dbReference>
<dbReference type="EMBL" id="AMQN01006017">
    <property type="status" value="NOT_ANNOTATED_CDS"/>
    <property type="molecule type" value="Genomic_DNA"/>
</dbReference>
<evidence type="ECO:0000313" key="11">
    <source>
        <dbReference type="EMBL" id="ELU10579.1"/>
    </source>
</evidence>
<evidence type="ECO:0000313" key="13">
    <source>
        <dbReference type="Proteomes" id="UP000014760"/>
    </source>
</evidence>
<dbReference type="STRING" id="283909.R7UW79"/>
<feature type="signal peptide" evidence="9">
    <location>
        <begin position="1"/>
        <end position="16"/>
    </location>
</feature>
<evidence type="ECO:0000256" key="2">
    <source>
        <dbReference type="ARBA" id="ARBA00022475"/>
    </source>
</evidence>
<dbReference type="Gene3D" id="2.60.40.10">
    <property type="entry name" value="Immunoglobulins"/>
    <property type="match status" value="3"/>
</dbReference>
<gene>
    <name evidence="11" type="ORF">CAPTEDRAFT_104810</name>
</gene>
<dbReference type="InterPro" id="IPR013783">
    <property type="entry name" value="Ig-like_fold"/>
</dbReference>
<evidence type="ECO:0000256" key="5">
    <source>
        <dbReference type="ARBA" id="ARBA00023136"/>
    </source>
</evidence>
<evidence type="ECO:0000256" key="3">
    <source>
        <dbReference type="ARBA" id="ARBA00022729"/>
    </source>
</evidence>
<keyword evidence="5" id="KW-0472">Membrane</keyword>
<dbReference type="AlphaFoldDB" id="R7UW79"/>
<sequence length="256" mass="27481">MFSVLCLIINVITTFAENAQITVPPSNQKGSTNLRLKCSFVGFPKPVVSWYKDGTLLNLSTVYTIMTLFKNGSLLIKYGTAVDTGQYTCVVTNEHSTDSASALVIITGDPKIINQVKSIPAIQGQDLTINCIAGGSPTPQVIWKLDGEALGNITGKREVFSNGTLKILSVTRNDRATYTCVATNDEGGSAVWHTELLIVEIPQVVISPTSATVVVGDVIEFQCDVIGDPPPKITWSVPSRGTFSKTNVAKGIDVRF</sequence>
<keyword evidence="6" id="KW-1015">Disulfide bond</keyword>
<evidence type="ECO:0000256" key="6">
    <source>
        <dbReference type="ARBA" id="ARBA00023157"/>
    </source>
</evidence>
<keyword evidence="4" id="KW-0677">Repeat</keyword>
<evidence type="ECO:0000256" key="8">
    <source>
        <dbReference type="ARBA" id="ARBA00023319"/>
    </source>
</evidence>
<feature type="domain" description="Ig-like" evidence="10">
    <location>
        <begin position="202"/>
        <end position="235"/>
    </location>
</feature>
<keyword evidence="13" id="KW-1185">Reference proteome</keyword>
<dbReference type="GO" id="GO:0005886">
    <property type="term" value="C:plasma membrane"/>
    <property type="evidence" value="ECO:0007669"/>
    <property type="project" value="UniProtKB-SubCell"/>
</dbReference>
<protein>
    <recommendedName>
        <fullName evidence="10">Ig-like domain-containing protein</fullName>
    </recommendedName>
</protein>
<dbReference type="InterPro" id="IPR007110">
    <property type="entry name" value="Ig-like_dom"/>
</dbReference>
<evidence type="ECO:0000256" key="1">
    <source>
        <dbReference type="ARBA" id="ARBA00004236"/>
    </source>
</evidence>
<feature type="domain" description="Ig-like" evidence="10">
    <location>
        <begin position="110"/>
        <end position="199"/>
    </location>
</feature>
<name>R7UW79_CAPTE</name>
<dbReference type="EMBL" id="KB297391">
    <property type="protein sequence ID" value="ELU10579.1"/>
    <property type="molecule type" value="Genomic_DNA"/>
</dbReference>
<evidence type="ECO:0000256" key="9">
    <source>
        <dbReference type="SAM" id="SignalP"/>
    </source>
</evidence>
<accession>R7UW79</accession>
<dbReference type="Proteomes" id="UP000014760">
    <property type="component" value="Unassembled WGS sequence"/>
</dbReference>
<evidence type="ECO:0000256" key="4">
    <source>
        <dbReference type="ARBA" id="ARBA00022737"/>
    </source>
</evidence>
<dbReference type="InterPro" id="IPR003599">
    <property type="entry name" value="Ig_sub"/>
</dbReference>
<dbReference type="PROSITE" id="PS50835">
    <property type="entry name" value="IG_LIKE"/>
    <property type="match status" value="3"/>
</dbReference>
<reference evidence="11 13" key="2">
    <citation type="journal article" date="2013" name="Nature">
        <title>Insights into bilaterian evolution from three spiralian genomes.</title>
        <authorList>
            <person name="Simakov O."/>
            <person name="Marletaz F."/>
            <person name="Cho S.J."/>
            <person name="Edsinger-Gonzales E."/>
            <person name="Havlak P."/>
            <person name="Hellsten U."/>
            <person name="Kuo D.H."/>
            <person name="Larsson T."/>
            <person name="Lv J."/>
            <person name="Arendt D."/>
            <person name="Savage R."/>
            <person name="Osoegawa K."/>
            <person name="de Jong P."/>
            <person name="Grimwood J."/>
            <person name="Chapman J.A."/>
            <person name="Shapiro H."/>
            <person name="Aerts A."/>
            <person name="Otillar R.P."/>
            <person name="Terry A.Y."/>
            <person name="Boore J.L."/>
            <person name="Grigoriev I.V."/>
            <person name="Lindberg D.R."/>
            <person name="Seaver E.C."/>
            <person name="Weisblat D.A."/>
            <person name="Putnam N.H."/>
            <person name="Rokhsar D.S."/>
        </authorList>
    </citation>
    <scope>NUCLEOTIDE SEQUENCE</scope>
    <source>
        <strain evidence="11 13">I ESC-2004</strain>
    </source>
</reference>
<dbReference type="InterPro" id="IPR036179">
    <property type="entry name" value="Ig-like_dom_sf"/>
</dbReference>
<feature type="domain" description="Ig-like" evidence="10">
    <location>
        <begin position="19"/>
        <end position="107"/>
    </location>
</feature>
<reference evidence="12" key="3">
    <citation type="submission" date="2015-06" db="UniProtKB">
        <authorList>
            <consortium name="EnsemblMetazoa"/>
        </authorList>
    </citation>
    <scope>IDENTIFICATION</scope>
</reference>
<reference evidence="13" key="1">
    <citation type="submission" date="2012-12" db="EMBL/GenBank/DDBJ databases">
        <authorList>
            <person name="Hellsten U."/>
            <person name="Grimwood J."/>
            <person name="Chapman J.A."/>
            <person name="Shapiro H."/>
            <person name="Aerts A."/>
            <person name="Otillar R.P."/>
            <person name="Terry A.Y."/>
            <person name="Boore J.L."/>
            <person name="Simakov O."/>
            <person name="Marletaz F."/>
            <person name="Cho S.-J."/>
            <person name="Edsinger-Gonzales E."/>
            <person name="Havlak P."/>
            <person name="Kuo D.-H."/>
            <person name="Larsson T."/>
            <person name="Lv J."/>
            <person name="Arendt D."/>
            <person name="Savage R."/>
            <person name="Osoegawa K."/>
            <person name="de Jong P."/>
            <person name="Lindberg D.R."/>
            <person name="Seaver E.C."/>
            <person name="Weisblat D.A."/>
            <person name="Putnam N.H."/>
            <person name="Grigoriev I.V."/>
            <person name="Rokhsar D.S."/>
        </authorList>
    </citation>
    <scope>NUCLEOTIDE SEQUENCE</scope>
    <source>
        <strain evidence="13">I ESC-2004</strain>
    </source>
</reference>
<evidence type="ECO:0000256" key="7">
    <source>
        <dbReference type="ARBA" id="ARBA00023180"/>
    </source>
</evidence>
<dbReference type="OrthoDB" id="6118832at2759"/>
<keyword evidence="3 9" id="KW-0732">Signal</keyword>